<evidence type="ECO:0000256" key="9">
    <source>
        <dbReference type="SAM" id="MobiDB-lite"/>
    </source>
</evidence>
<organism evidence="11 12">
    <name type="scientific">Trypanosoma conorhini</name>
    <dbReference type="NCBI Taxonomy" id="83891"/>
    <lineage>
        <taxon>Eukaryota</taxon>
        <taxon>Discoba</taxon>
        <taxon>Euglenozoa</taxon>
        <taxon>Kinetoplastea</taxon>
        <taxon>Metakinetoplastina</taxon>
        <taxon>Trypanosomatida</taxon>
        <taxon>Trypanosomatidae</taxon>
        <taxon>Trypanosoma</taxon>
    </lineage>
</organism>
<accession>A0A3R7K494</accession>
<dbReference type="Gene3D" id="3.30.40.10">
    <property type="entry name" value="Zinc/RING finger domain, C3HC4 (zinc finger)"/>
    <property type="match status" value="1"/>
</dbReference>
<dbReference type="GO" id="GO:0061630">
    <property type="term" value="F:ubiquitin protein ligase activity"/>
    <property type="evidence" value="ECO:0007669"/>
    <property type="project" value="UniProtKB-EC"/>
</dbReference>
<evidence type="ECO:0000259" key="10">
    <source>
        <dbReference type="PROSITE" id="PS50089"/>
    </source>
</evidence>
<comment type="caution">
    <text evidence="11">The sequence shown here is derived from an EMBL/GenBank/DDBJ whole genome shotgun (WGS) entry which is preliminary data.</text>
</comment>
<dbReference type="GO" id="GO:0008270">
    <property type="term" value="F:zinc ion binding"/>
    <property type="evidence" value="ECO:0007669"/>
    <property type="project" value="UniProtKB-KW"/>
</dbReference>
<evidence type="ECO:0000256" key="1">
    <source>
        <dbReference type="ARBA" id="ARBA00000900"/>
    </source>
</evidence>
<comment type="catalytic activity">
    <reaction evidence="1">
        <text>S-ubiquitinyl-[E2 ubiquitin-conjugating enzyme]-L-cysteine + [acceptor protein]-L-lysine = [E2 ubiquitin-conjugating enzyme]-L-cysteine + N(6)-ubiquitinyl-[acceptor protein]-L-lysine.</text>
        <dbReference type="EC" id="2.3.2.27"/>
    </reaction>
</comment>
<dbReference type="AlphaFoldDB" id="A0A3R7K494"/>
<protein>
    <recommendedName>
        <fullName evidence="2">RING-type E3 ubiquitin transferase</fullName>
        <ecNumber evidence="2">2.3.2.27</ecNumber>
    </recommendedName>
</protein>
<keyword evidence="5 8" id="KW-0863">Zinc-finger</keyword>
<keyword evidence="12" id="KW-1185">Reference proteome</keyword>
<evidence type="ECO:0000256" key="8">
    <source>
        <dbReference type="PROSITE-ProRule" id="PRU00175"/>
    </source>
</evidence>
<dbReference type="PANTHER" id="PTHR46463:SF10">
    <property type="entry name" value="OS01G0926200 PROTEIN"/>
    <property type="match status" value="1"/>
</dbReference>
<dbReference type="Proteomes" id="UP000284403">
    <property type="component" value="Unassembled WGS sequence"/>
</dbReference>
<keyword evidence="7" id="KW-0862">Zinc</keyword>
<dbReference type="PANTHER" id="PTHR46463">
    <property type="entry name" value="ZINC FINGER, RING/FYVE/PHD-TYPE"/>
    <property type="match status" value="1"/>
</dbReference>
<sequence>MPRQAPLRNREVFAKPLEHGARDDEVVALAKTGHASEKSVFPRRGRKKELVVDGASAAHEFTEGSCTDGLSQLVKPLQTQLSALGVVERSTSPVLADKGTPNLLDTKPASPAEGGDSIGSGQCSYSTRNGSVASFGNVCKEKELVAAAEDSEEEELCCICLEGYTEENPVMYGECRHHFHVPCLMNWKQRSNVCPMCASETLKGLADDDDAPATVRAADEEIFAMLLQHQLGRYTFPGRRHRQRGCVRPCGHELAPQDAERHAARRTNAPQRQQDRAAALEERQRPARDRRENGTRANAAARKGTRGEAATRVRDMHESGLAAFFNRVFCCFKR</sequence>
<keyword evidence="6" id="KW-0833">Ubl conjugation pathway</keyword>
<keyword evidence="4" id="KW-0479">Metal-binding</keyword>
<dbReference type="InterPro" id="IPR013083">
    <property type="entry name" value="Znf_RING/FYVE/PHD"/>
</dbReference>
<dbReference type="GeneID" id="40322266"/>
<feature type="domain" description="RING-type" evidence="10">
    <location>
        <begin position="157"/>
        <end position="197"/>
    </location>
</feature>
<dbReference type="OrthoDB" id="8062037at2759"/>
<evidence type="ECO:0000256" key="7">
    <source>
        <dbReference type="ARBA" id="ARBA00022833"/>
    </source>
</evidence>
<evidence type="ECO:0000256" key="4">
    <source>
        <dbReference type="ARBA" id="ARBA00022723"/>
    </source>
</evidence>
<feature type="compositionally biased region" description="Basic and acidic residues" evidence="9">
    <location>
        <begin position="273"/>
        <end position="294"/>
    </location>
</feature>
<evidence type="ECO:0000256" key="5">
    <source>
        <dbReference type="ARBA" id="ARBA00022771"/>
    </source>
</evidence>
<dbReference type="SMART" id="SM00184">
    <property type="entry name" value="RING"/>
    <property type="match status" value="1"/>
</dbReference>
<evidence type="ECO:0000256" key="3">
    <source>
        <dbReference type="ARBA" id="ARBA00022679"/>
    </source>
</evidence>
<dbReference type="InterPro" id="IPR001841">
    <property type="entry name" value="Znf_RING"/>
</dbReference>
<gene>
    <name evidence="11" type="ORF">Tco025E_08655</name>
</gene>
<dbReference type="RefSeq" id="XP_029224448.1">
    <property type="nucleotide sequence ID" value="XM_029375498.1"/>
</dbReference>
<reference evidence="11 12" key="1">
    <citation type="journal article" date="2018" name="BMC Genomics">
        <title>Genomic comparison of Trypanosoma conorhini and Trypanosoma rangeli to Trypanosoma cruzi strains of high and low virulence.</title>
        <authorList>
            <person name="Bradwell K.R."/>
            <person name="Koparde V.N."/>
            <person name="Matveyev A.V."/>
            <person name="Serrano M.G."/>
            <person name="Alves J.M."/>
            <person name="Parikh H."/>
            <person name="Huang B."/>
            <person name="Lee V."/>
            <person name="Espinosa-Alvarez O."/>
            <person name="Ortiz P.A."/>
            <person name="Costa-Martins A.G."/>
            <person name="Teixeira M.M."/>
            <person name="Buck G.A."/>
        </authorList>
    </citation>
    <scope>NUCLEOTIDE SEQUENCE [LARGE SCALE GENOMIC DNA]</scope>
    <source>
        <strain evidence="11 12">025E</strain>
    </source>
</reference>
<dbReference type="EMBL" id="MKKU01000825">
    <property type="protein sequence ID" value="RNF01428.1"/>
    <property type="molecule type" value="Genomic_DNA"/>
</dbReference>
<feature type="region of interest" description="Disordered" evidence="9">
    <location>
        <begin position="257"/>
        <end position="311"/>
    </location>
</feature>
<evidence type="ECO:0000256" key="6">
    <source>
        <dbReference type="ARBA" id="ARBA00022786"/>
    </source>
</evidence>
<proteinExistence type="predicted"/>
<feature type="region of interest" description="Disordered" evidence="9">
    <location>
        <begin position="95"/>
        <end position="121"/>
    </location>
</feature>
<evidence type="ECO:0000313" key="12">
    <source>
        <dbReference type="Proteomes" id="UP000284403"/>
    </source>
</evidence>
<dbReference type="PROSITE" id="PS50089">
    <property type="entry name" value="ZF_RING_2"/>
    <property type="match status" value="1"/>
</dbReference>
<name>A0A3R7K494_9TRYP</name>
<dbReference type="EC" id="2.3.2.27" evidence="2"/>
<evidence type="ECO:0000313" key="11">
    <source>
        <dbReference type="EMBL" id="RNF01428.1"/>
    </source>
</evidence>
<keyword evidence="3" id="KW-0808">Transferase</keyword>
<dbReference type="Pfam" id="PF13639">
    <property type="entry name" value="zf-RING_2"/>
    <property type="match status" value="1"/>
</dbReference>
<evidence type="ECO:0000256" key="2">
    <source>
        <dbReference type="ARBA" id="ARBA00012483"/>
    </source>
</evidence>
<dbReference type="SUPFAM" id="SSF57850">
    <property type="entry name" value="RING/U-box"/>
    <property type="match status" value="1"/>
</dbReference>